<sequence length="459" mass="53054">MVESNTSDILSDDEFDVEAVAVVDTASTIDRLKHFSYYLVENVELNLNFCLNLLEERDVPRPPNSVYIRAISKFLSAVPKVGSGLGGALAESELYIFGKVDKKNSRTLADLVYHFSDHKEEVRNVLIQSAVDIFYSFENQFMKLSCEGRPKRAMQKLAKDAADRIFNYFLETKQQRDVTRIEVTKGVLFGDSKRNKVGIKEGKTVTTEENSWKTSKMYAKTGIVLVEEKAFYKKEGVSNTEKYGHRRLLPWETAEEVKADWQLETGFEVATYTLSVEEDFFKLVRDYIMTKNPNEEAQLERENYSKEALEDRQAKHEEVLEAVQQHFSEVLGELQQQYQTIVENHREHKEIAVEAARNQNEDKVLHVEINTKLEEIKKNIDDTKALIERNHKEVVVVAPELTIKDVQKIVQQEVNVEKEIINLVKDKLRKNDVGPRIHKEVDRTVGNVNKTLKNLRKKW</sequence>
<name>A0AAV8WDR3_9CUCU</name>
<evidence type="ECO:0000313" key="2">
    <source>
        <dbReference type="EMBL" id="KAJ8924468.1"/>
    </source>
</evidence>
<dbReference type="EMBL" id="JANEYG010000003">
    <property type="protein sequence ID" value="KAJ8924468.1"/>
    <property type="molecule type" value="Genomic_DNA"/>
</dbReference>
<evidence type="ECO:0000256" key="1">
    <source>
        <dbReference type="SAM" id="Coils"/>
    </source>
</evidence>
<gene>
    <name evidence="2" type="ORF">NQ315_007265</name>
</gene>
<accession>A0AAV8WDR3</accession>
<feature type="coiled-coil region" evidence="1">
    <location>
        <begin position="366"/>
        <end position="393"/>
    </location>
</feature>
<feature type="coiled-coil region" evidence="1">
    <location>
        <begin position="294"/>
        <end position="326"/>
    </location>
</feature>
<reference evidence="2 3" key="1">
    <citation type="journal article" date="2023" name="Insect Mol. Biol.">
        <title>Genome sequencing provides insights into the evolution of gene families encoding plant cell wall-degrading enzymes in longhorned beetles.</title>
        <authorList>
            <person name="Shin N.R."/>
            <person name="Okamura Y."/>
            <person name="Kirsch R."/>
            <person name="Pauchet Y."/>
        </authorList>
    </citation>
    <scope>NUCLEOTIDE SEQUENCE [LARGE SCALE GENOMIC DNA]</scope>
    <source>
        <strain evidence="2">EAD_L_NR</strain>
    </source>
</reference>
<evidence type="ECO:0000313" key="3">
    <source>
        <dbReference type="Proteomes" id="UP001159042"/>
    </source>
</evidence>
<keyword evidence="1" id="KW-0175">Coiled coil</keyword>
<protein>
    <submittedName>
        <fullName evidence="2">Uncharacterized protein</fullName>
    </submittedName>
</protein>
<dbReference type="Proteomes" id="UP001159042">
    <property type="component" value="Unassembled WGS sequence"/>
</dbReference>
<comment type="caution">
    <text evidence="2">The sequence shown here is derived from an EMBL/GenBank/DDBJ whole genome shotgun (WGS) entry which is preliminary data.</text>
</comment>
<organism evidence="2 3">
    <name type="scientific">Exocentrus adspersus</name>
    <dbReference type="NCBI Taxonomy" id="1586481"/>
    <lineage>
        <taxon>Eukaryota</taxon>
        <taxon>Metazoa</taxon>
        <taxon>Ecdysozoa</taxon>
        <taxon>Arthropoda</taxon>
        <taxon>Hexapoda</taxon>
        <taxon>Insecta</taxon>
        <taxon>Pterygota</taxon>
        <taxon>Neoptera</taxon>
        <taxon>Endopterygota</taxon>
        <taxon>Coleoptera</taxon>
        <taxon>Polyphaga</taxon>
        <taxon>Cucujiformia</taxon>
        <taxon>Chrysomeloidea</taxon>
        <taxon>Cerambycidae</taxon>
        <taxon>Lamiinae</taxon>
        <taxon>Acanthocinini</taxon>
        <taxon>Exocentrus</taxon>
    </lineage>
</organism>
<keyword evidence="3" id="KW-1185">Reference proteome</keyword>
<dbReference type="AlphaFoldDB" id="A0AAV8WDR3"/>
<proteinExistence type="predicted"/>